<dbReference type="Pfam" id="PF13465">
    <property type="entry name" value="zf-H2C2_2"/>
    <property type="match status" value="1"/>
</dbReference>
<name>A0A6J2WYZ4_CHACN</name>
<feature type="domain" description="C2H2-type" evidence="14">
    <location>
        <begin position="460"/>
        <end position="487"/>
    </location>
</feature>
<keyword evidence="10" id="KW-0804">Transcription</keyword>
<dbReference type="GO" id="GO:0000978">
    <property type="term" value="F:RNA polymerase II cis-regulatory region sequence-specific DNA binding"/>
    <property type="evidence" value="ECO:0007669"/>
    <property type="project" value="TreeGrafter"/>
</dbReference>
<organism evidence="15 16">
    <name type="scientific">Chanos chanos</name>
    <name type="common">Milkfish</name>
    <name type="synonym">Mugil chanos</name>
    <dbReference type="NCBI Taxonomy" id="29144"/>
    <lineage>
        <taxon>Eukaryota</taxon>
        <taxon>Metazoa</taxon>
        <taxon>Chordata</taxon>
        <taxon>Craniata</taxon>
        <taxon>Vertebrata</taxon>
        <taxon>Euteleostomi</taxon>
        <taxon>Actinopterygii</taxon>
        <taxon>Neopterygii</taxon>
        <taxon>Teleostei</taxon>
        <taxon>Ostariophysi</taxon>
        <taxon>Gonorynchiformes</taxon>
        <taxon>Chanidae</taxon>
        <taxon>Chanos</taxon>
    </lineage>
</organism>
<dbReference type="InterPro" id="IPR036236">
    <property type="entry name" value="Znf_C2H2_sf"/>
</dbReference>
<evidence type="ECO:0000256" key="12">
    <source>
        <dbReference type="PROSITE-ProRule" id="PRU00042"/>
    </source>
</evidence>
<keyword evidence="8" id="KW-0805">Transcription regulation</keyword>
<feature type="domain" description="C2H2-type" evidence="14">
    <location>
        <begin position="432"/>
        <end position="459"/>
    </location>
</feature>
<dbReference type="AlphaFoldDB" id="A0A6J2WYZ4"/>
<dbReference type="GO" id="GO:0000981">
    <property type="term" value="F:DNA-binding transcription factor activity, RNA polymerase II-specific"/>
    <property type="evidence" value="ECO:0007669"/>
    <property type="project" value="TreeGrafter"/>
</dbReference>
<feature type="domain" description="C2H2-type" evidence="14">
    <location>
        <begin position="572"/>
        <end position="599"/>
    </location>
</feature>
<keyword evidence="7" id="KW-0862">Zinc</keyword>
<dbReference type="PANTHER" id="PTHR14003:SF23">
    <property type="entry name" value="ZINC FINGER PROTEIN 143"/>
    <property type="match status" value="1"/>
</dbReference>
<feature type="region of interest" description="Disordered" evidence="13">
    <location>
        <begin position="729"/>
        <end position="759"/>
    </location>
</feature>
<proteinExistence type="inferred from homology"/>
<feature type="domain" description="C2H2-type" evidence="14">
    <location>
        <begin position="600"/>
        <end position="627"/>
    </location>
</feature>
<evidence type="ECO:0000256" key="3">
    <source>
        <dbReference type="ARBA" id="ARBA00006991"/>
    </source>
</evidence>
<accession>A0A6J2WYZ4</accession>
<comment type="subcellular location">
    <subcellularLocation>
        <location evidence="2">Nucleus</location>
    </subcellularLocation>
</comment>
<dbReference type="Pfam" id="PF00096">
    <property type="entry name" value="zf-C2H2"/>
    <property type="match status" value="9"/>
</dbReference>
<gene>
    <name evidence="16" type="primary">LOC115829386</name>
</gene>
<dbReference type="GeneID" id="115829386"/>
<evidence type="ECO:0000256" key="9">
    <source>
        <dbReference type="ARBA" id="ARBA00023125"/>
    </source>
</evidence>
<feature type="domain" description="C2H2-type" evidence="14">
    <location>
        <begin position="685"/>
        <end position="712"/>
    </location>
</feature>
<keyword evidence="6 12" id="KW-0863">Zinc-finger</keyword>
<dbReference type="FunCoup" id="A0A6J2WYZ4">
    <property type="interactions" value="3"/>
</dbReference>
<feature type="domain" description="C2H2-type" evidence="14">
    <location>
        <begin position="516"/>
        <end position="543"/>
    </location>
</feature>
<reference evidence="16" key="1">
    <citation type="submission" date="2025-08" db="UniProtKB">
        <authorList>
            <consortium name="RefSeq"/>
        </authorList>
    </citation>
    <scope>IDENTIFICATION</scope>
</reference>
<evidence type="ECO:0000313" key="15">
    <source>
        <dbReference type="Proteomes" id="UP000504632"/>
    </source>
</evidence>
<evidence type="ECO:0000259" key="14">
    <source>
        <dbReference type="PROSITE" id="PS50157"/>
    </source>
</evidence>
<dbReference type="InParanoid" id="A0A6J2WYZ4"/>
<dbReference type="Gene3D" id="3.30.160.60">
    <property type="entry name" value="Classic Zinc Finger"/>
    <property type="match status" value="10"/>
</dbReference>
<dbReference type="PROSITE" id="PS50157">
    <property type="entry name" value="ZINC_FINGER_C2H2_2"/>
    <property type="match status" value="11"/>
</dbReference>
<dbReference type="FunFam" id="3.30.160.60:FF:000065">
    <property type="entry name" value="B-cell CLL/lymphoma 6, member B"/>
    <property type="match status" value="1"/>
</dbReference>
<dbReference type="GO" id="GO:0005667">
    <property type="term" value="C:transcription regulator complex"/>
    <property type="evidence" value="ECO:0007669"/>
    <property type="project" value="TreeGrafter"/>
</dbReference>
<feature type="domain" description="C2H2-type" evidence="14">
    <location>
        <begin position="544"/>
        <end position="571"/>
    </location>
</feature>
<dbReference type="SMART" id="SM00355">
    <property type="entry name" value="ZnF_C2H2"/>
    <property type="match status" value="11"/>
</dbReference>
<keyword evidence="9" id="KW-0238">DNA-binding</keyword>
<comment type="function">
    <text evidence="1">May be involved in transcriptional regulation.</text>
</comment>
<feature type="domain" description="C2H2-type" evidence="14">
    <location>
        <begin position="657"/>
        <end position="684"/>
    </location>
</feature>
<dbReference type="PROSITE" id="PS00028">
    <property type="entry name" value="ZINC_FINGER_C2H2_1"/>
    <property type="match status" value="11"/>
</dbReference>
<dbReference type="FunFam" id="3.30.160.60:FF:000557">
    <property type="entry name" value="zinc finger and SCAN domain-containing protein 29"/>
    <property type="match status" value="2"/>
</dbReference>
<feature type="domain" description="C2H2-type" evidence="14">
    <location>
        <begin position="629"/>
        <end position="656"/>
    </location>
</feature>
<evidence type="ECO:0000256" key="10">
    <source>
        <dbReference type="ARBA" id="ARBA00023163"/>
    </source>
</evidence>
<dbReference type="PANTHER" id="PTHR14003">
    <property type="entry name" value="TRANSCRIPTIONAL REPRESSOR PROTEIN YY"/>
    <property type="match status" value="1"/>
</dbReference>
<evidence type="ECO:0000256" key="6">
    <source>
        <dbReference type="ARBA" id="ARBA00022771"/>
    </source>
</evidence>
<evidence type="ECO:0000256" key="8">
    <source>
        <dbReference type="ARBA" id="ARBA00023015"/>
    </source>
</evidence>
<keyword evidence="4" id="KW-0479">Metal-binding</keyword>
<dbReference type="InterPro" id="IPR029400">
    <property type="entry name" value="TINF2_N"/>
</dbReference>
<keyword evidence="5" id="KW-0677">Repeat</keyword>
<evidence type="ECO:0000256" key="13">
    <source>
        <dbReference type="SAM" id="MobiDB-lite"/>
    </source>
</evidence>
<dbReference type="GO" id="GO:0031519">
    <property type="term" value="C:PcG protein complex"/>
    <property type="evidence" value="ECO:0007669"/>
    <property type="project" value="TreeGrafter"/>
</dbReference>
<evidence type="ECO:0000256" key="5">
    <source>
        <dbReference type="ARBA" id="ARBA00022737"/>
    </source>
</evidence>
<keyword evidence="15" id="KW-1185">Reference proteome</keyword>
<dbReference type="InterPro" id="IPR013087">
    <property type="entry name" value="Znf_C2H2_type"/>
</dbReference>
<feature type="domain" description="C2H2-type" evidence="14">
    <location>
        <begin position="713"/>
        <end position="740"/>
    </location>
</feature>
<dbReference type="FunFam" id="3.30.160.60:FF:001005">
    <property type="entry name" value="Zinc finger protein 75A"/>
    <property type="match status" value="1"/>
</dbReference>
<evidence type="ECO:0000256" key="11">
    <source>
        <dbReference type="ARBA" id="ARBA00023242"/>
    </source>
</evidence>
<evidence type="ECO:0000256" key="4">
    <source>
        <dbReference type="ARBA" id="ARBA00022723"/>
    </source>
</evidence>
<evidence type="ECO:0000256" key="7">
    <source>
        <dbReference type="ARBA" id="ARBA00022833"/>
    </source>
</evidence>
<evidence type="ECO:0000313" key="16">
    <source>
        <dbReference type="RefSeq" id="XP_030649382.1"/>
    </source>
</evidence>
<dbReference type="CDD" id="cd11657">
    <property type="entry name" value="TIN2_N"/>
    <property type="match status" value="1"/>
</dbReference>
<feature type="domain" description="C2H2-type" evidence="14">
    <location>
        <begin position="488"/>
        <end position="515"/>
    </location>
</feature>
<evidence type="ECO:0000256" key="2">
    <source>
        <dbReference type="ARBA" id="ARBA00004123"/>
    </source>
</evidence>
<dbReference type="GO" id="GO:0000785">
    <property type="term" value="C:chromatin"/>
    <property type="evidence" value="ECO:0007669"/>
    <property type="project" value="TreeGrafter"/>
</dbReference>
<dbReference type="FunFam" id="3.30.160.60:FF:001290">
    <property type="entry name" value="Zinc finger 45-like"/>
    <property type="match status" value="1"/>
</dbReference>
<dbReference type="Proteomes" id="UP000504632">
    <property type="component" value="Chromosome 1"/>
</dbReference>
<dbReference type="SUPFAM" id="SSF57667">
    <property type="entry name" value="beta-beta-alpha zinc fingers"/>
    <property type="match status" value="6"/>
</dbReference>
<comment type="similarity">
    <text evidence="3">Belongs to the krueppel C2H2-type zinc-finger protein family.</text>
</comment>
<dbReference type="FunFam" id="3.30.160.60:FF:000624">
    <property type="entry name" value="zinc finger protein 697"/>
    <property type="match status" value="1"/>
</dbReference>
<dbReference type="Pfam" id="PF14973">
    <property type="entry name" value="TINF2_N"/>
    <property type="match status" value="1"/>
</dbReference>
<protein>
    <submittedName>
        <fullName evidence="16">Zinc finger protein 436</fullName>
    </submittedName>
</protein>
<dbReference type="OrthoDB" id="427030at2759"/>
<dbReference type="FunFam" id="3.30.160.60:FF:002343">
    <property type="entry name" value="Zinc finger protein 33A"/>
    <property type="match status" value="1"/>
</dbReference>
<keyword evidence="11" id="KW-0539">Nucleus</keyword>
<sequence length="759" mass="86244">MAVPPLRLMSAFMWQVIQTRNVTHYGKLEQFVRLVAETVPELMSQNQMNKLSVELRKRVILELCHKDESFNPMIIQAHLDTLHKLIGKDEDSVIHYNFIKLVRSMLTNPTKREDFFKNTFPIEYGSGYDAALQELSWEFLSKVEELLLVPNLRETASRLYDAASAVEDIVQPLSDPADLKDLLQHCKSIRRTQQNVPSVIYLSAPSLEGELIAFEPASCGQSDSEQITTNIMSPGGCSDAGDCEPFTENIEFATICSAGEREDSGENNPACEEQNLQIHLTEGATEEIAEIQTVSEETTQLEVQQQAVSLVSSPVTTAIPSSSSSVTTPVATIVQIGNPPVRQVSLEQWISEIAGTIISLPVLPPPPDSDTGKRIFSGDMCLGQNVEISDEGTTHEKAVIRRKTKSPQTSDFSLESQIVAESETTQEIQGKHTCTECGKEFRYGCLLKDHLRTHTGEKPFQCADCGKSFRCLSFLTNHQKTHSDGKPFKCTECDKTFRKRPDLVKHLRVHTGEKPYKCNICGKSFSQGTYLKIHRECHTSQSLHRCPHCDKSYPTAFKLAIHVRYHFMERSYQCHLCGKSFIYASLLRRHMGYHISERQFLCAICGKAFVYLFDLKKHQRNHEKPRPRVSCTVCNKTFAGNEMLRSHMRIHTGERPYHCKECGKSFSQIGNMKRHQRVHTGERPFTCEECGKTYKHSSHLKDHMLSHTGERPWQCEQCGKSFKTAERLKKHEGTHLGERAERRRSYDQTRSRKKLETKN</sequence>
<dbReference type="GO" id="GO:0008270">
    <property type="term" value="F:zinc ion binding"/>
    <property type="evidence" value="ECO:0007669"/>
    <property type="project" value="UniProtKB-KW"/>
</dbReference>
<evidence type="ECO:0000256" key="1">
    <source>
        <dbReference type="ARBA" id="ARBA00003767"/>
    </source>
</evidence>
<dbReference type="RefSeq" id="XP_030649382.1">
    <property type="nucleotide sequence ID" value="XM_030793522.1"/>
</dbReference>
<dbReference type="FunFam" id="3.30.160.60:FF:001450">
    <property type="entry name" value="zinc finger protein 774"/>
    <property type="match status" value="1"/>
</dbReference>